<dbReference type="InterPro" id="IPR013083">
    <property type="entry name" value="Znf_RING/FYVE/PHD"/>
</dbReference>
<keyword evidence="1" id="KW-0479">Metal-binding</keyword>
<feature type="transmembrane region" description="Helical" evidence="5">
    <location>
        <begin position="6"/>
        <end position="28"/>
    </location>
</feature>
<evidence type="ECO:0000313" key="7">
    <source>
        <dbReference type="EMBL" id="CAB3381565.1"/>
    </source>
</evidence>
<dbReference type="PANTHER" id="PTHR22894:SF5">
    <property type="entry name" value="RING-TYPE DOMAIN-CONTAINING PROTEIN"/>
    <property type="match status" value="1"/>
</dbReference>
<dbReference type="Pfam" id="PF00097">
    <property type="entry name" value="zf-C3HC4"/>
    <property type="match status" value="1"/>
</dbReference>
<keyword evidence="8" id="KW-1185">Reference proteome</keyword>
<dbReference type="GO" id="GO:0061630">
    <property type="term" value="F:ubiquitin protein ligase activity"/>
    <property type="evidence" value="ECO:0007669"/>
    <property type="project" value="InterPro"/>
</dbReference>
<feature type="domain" description="RING-type" evidence="6">
    <location>
        <begin position="81"/>
        <end position="126"/>
    </location>
</feature>
<dbReference type="Proteomes" id="UP000494165">
    <property type="component" value="Unassembled WGS sequence"/>
</dbReference>
<dbReference type="SUPFAM" id="SSF57850">
    <property type="entry name" value="RING/U-box"/>
    <property type="match status" value="1"/>
</dbReference>
<dbReference type="SMART" id="SM00184">
    <property type="entry name" value="RING"/>
    <property type="match status" value="1"/>
</dbReference>
<dbReference type="AlphaFoldDB" id="A0A8S1DLP3"/>
<dbReference type="PROSITE" id="PS00518">
    <property type="entry name" value="ZF_RING_1"/>
    <property type="match status" value="1"/>
</dbReference>
<comment type="caution">
    <text evidence="7">The sequence shown here is derived from an EMBL/GenBank/DDBJ whole genome shotgun (WGS) entry which is preliminary data.</text>
</comment>
<proteinExistence type="predicted"/>
<dbReference type="InterPro" id="IPR001841">
    <property type="entry name" value="Znf_RING"/>
</dbReference>
<gene>
    <name evidence="7" type="ORF">CLODIP_2_CD09665</name>
</gene>
<organism evidence="7 8">
    <name type="scientific">Cloeon dipterum</name>
    <dbReference type="NCBI Taxonomy" id="197152"/>
    <lineage>
        <taxon>Eukaryota</taxon>
        <taxon>Metazoa</taxon>
        <taxon>Ecdysozoa</taxon>
        <taxon>Arthropoda</taxon>
        <taxon>Hexapoda</taxon>
        <taxon>Insecta</taxon>
        <taxon>Pterygota</taxon>
        <taxon>Palaeoptera</taxon>
        <taxon>Ephemeroptera</taxon>
        <taxon>Pisciforma</taxon>
        <taxon>Baetidae</taxon>
        <taxon>Cloeon</taxon>
    </lineage>
</organism>
<dbReference type="PROSITE" id="PS50089">
    <property type="entry name" value="ZF_RING_2"/>
    <property type="match status" value="1"/>
</dbReference>
<dbReference type="InterPro" id="IPR038896">
    <property type="entry name" value="RNF170"/>
</dbReference>
<keyword evidence="2 4" id="KW-0863">Zinc-finger</keyword>
<evidence type="ECO:0000313" key="8">
    <source>
        <dbReference type="Proteomes" id="UP000494165"/>
    </source>
</evidence>
<evidence type="ECO:0000256" key="2">
    <source>
        <dbReference type="ARBA" id="ARBA00022771"/>
    </source>
</evidence>
<sequence>MIGVGDEVAIAVVCLPFLALVIYCSILLRRKYLRANSRRKLTLQPIGGLSSSYNISGAAMQIDARQQDPPREPFNYADYTCPICITQIDLPVETNCGHKFCGACILENWRVWRREHIGALKCPLCRTKVRMLLPLFSNNNGAPVTAEAQLRHREVINQVNRYNSKHAHGRNNIFQKIQKLLNSQGHEVADFRKHHLPQIR</sequence>
<reference evidence="7 8" key="1">
    <citation type="submission" date="2020-04" db="EMBL/GenBank/DDBJ databases">
        <authorList>
            <person name="Alioto T."/>
            <person name="Alioto T."/>
            <person name="Gomez Garrido J."/>
        </authorList>
    </citation>
    <scope>NUCLEOTIDE SEQUENCE [LARGE SCALE GENOMIC DNA]</scope>
</reference>
<evidence type="ECO:0000259" key="6">
    <source>
        <dbReference type="PROSITE" id="PS50089"/>
    </source>
</evidence>
<evidence type="ECO:0000256" key="3">
    <source>
        <dbReference type="ARBA" id="ARBA00022833"/>
    </source>
</evidence>
<keyword evidence="5" id="KW-0812">Transmembrane</keyword>
<dbReference type="PANTHER" id="PTHR22894">
    <property type="entry name" value="RING-TYPE DOMAIN-CONTAINING PROTEIN"/>
    <property type="match status" value="1"/>
</dbReference>
<keyword evidence="3" id="KW-0862">Zinc</keyword>
<dbReference type="OrthoDB" id="9049620at2759"/>
<dbReference type="EMBL" id="CADEPI010000237">
    <property type="protein sequence ID" value="CAB3381565.1"/>
    <property type="molecule type" value="Genomic_DNA"/>
</dbReference>
<name>A0A8S1DLP3_9INSE</name>
<dbReference type="GO" id="GO:0008270">
    <property type="term" value="F:zinc ion binding"/>
    <property type="evidence" value="ECO:0007669"/>
    <property type="project" value="UniProtKB-KW"/>
</dbReference>
<evidence type="ECO:0000256" key="1">
    <source>
        <dbReference type="ARBA" id="ARBA00022723"/>
    </source>
</evidence>
<dbReference type="Gene3D" id="3.30.40.10">
    <property type="entry name" value="Zinc/RING finger domain, C3HC4 (zinc finger)"/>
    <property type="match status" value="1"/>
</dbReference>
<dbReference type="InterPro" id="IPR018957">
    <property type="entry name" value="Znf_C3HC4_RING-type"/>
</dbReference>
<keyword evidence="5" id="KW-0472">Membrane</keyword>
<keyword evidence="5" id="KW-1133">Transmembrane helix</keyword>
<accession>A0A8S1DLP3</accession>
<evidence type="ECO:0000256" key="5">
    <source>
        <dbReference type="SAM" id="Phobius"/>
    </source>
</evidence>
<evidence type="ECO:0000256" key="4">
    <source>
        <dbReference type="PROSITE-ProRule" id="PRU00175"/>
    </source>
</evidence>
<dbReference type="InterPro" id="IPR017907">
    <property type="entry name" value="Znf_RING_CS"/>
</dbReference>
<protein>
    <recommendedName>
        <fullName evidence="6">RING-type domain-containing protein</fullName>
    </recommendedName>
</protein>